<accession>A0A8S9ZPD1</accession>
<name>A0A8S9ZPD1_9BILA</name>
<dbReference type="EMBL" id="JABEBT010000042">
    <property type="protein sequence ID" value="KAF7635427.1"/>
    <property type="molecule type" value="Genomic_DNA"/>
</dbReference>
<dbReference type="GO" id="GO:0019901">
    <property type="term" value="F:protein kinase binding"/>
    <property type="evidence" value="ECO:0007669"/>
    <property type="project" value="TreeGrafter"/>
</dbReference>
<evidence type="ECO:0000313" key="3">
    <source>
        <dbReference type="EMBL" id="KAF7635427.1"/>
    </source>
</evidence>
<evidence type="ECO:0000313" key="4">
    <source>
        <dbReference type="Proteomes" id="UP000605970"/>
    </source>
</evidence>
<dbReference type="GO" id="GO:1990316">
    <property type="term" value="C:Atg1/ULK1 kinase complex"/>
    <property type="evidence" value="ECO:0007669"/>
    <property type="project" value="TreeGrafter"/>
</dbReference>
<dbReference type="PANTHER" id="PTHR13222:SF1">
    <property type="entry name" value="RB1-INDUCIBLE COILED-COIL PROTEIN 1"/>
    <property type="match status" value="1"/>
</dbReference>
<organism evidence="3 4">
    <name type="scientific">Meloidogyne graminicola</name>
    <dbReference type="NCBI Taxonomy" id="189291"/>
    <lineage>
        <taxon>Eukaryota</taxon>
        <taxon>Metazoa</taxon>
        <taxon>Ecdysozoa</taxon>
        <taxon>Nematoda</taxon>
        <taxon>Chromadorea</taxon>
        <taxon>Rhabditida</taxon>
        <taxon>Tylenchina</taxon>
        <taxon>Tylenchomorpha</taxon>
        <taxon>Tylenchoidea</taxon>
        <taxon>Meloidogynidae</taxon>
        <taxon>Meloidogyninae</taxon>
        <taxon>Meloidogyne</taxon>
    </lineage>
</organism>
<dbReference type="GO" id="GO:0060090">
    <property type="term" value="F:molecular adaptor activity"/>
    <property type="evidence" value="ECO:0007669"/>
    <property type="project" value="TreeGrafter"/>
</dbReference>
<feature type="compositionally biased region" description="Basic and acidic residues" evidence="2">
    <location>
        <begin position="664"/>
        <end position="674"/>
    </location>
</feature>
<dbReference type="GO" id="GO:0034045">
    <property type="term" value="C:phagophore assembly site membrane"/>
    <property type="evidence" value="ECO:0007669"/>
    <property type="project" value="TreeGrafter"/>
</dbReference>
<dbReference type="GO" id="GO:0061723">
    <property type="term" value="P:glycophagy"/>
    <property type="evidence" value="ECO:0007669"/>
    <property type="project" value="TreeGrafter"/>
</dbReference>
<dbReference type="PANTHER" id="PTHR13222">
    <property type="entry name" value="RB1-INDUCIBLE COILED-COIL"/>
    <property type="match status" value="1"/>
</dbReference>
<evidence type="ECO:0000256" key="2">
    <source>
        <dbReference type="SAM" id="MobiDB-lite"/>
    </source>
</evidence>
<dbReference type="AlphaFoldDB" id="A0A8S9ZPD1"/>
<keyword evidence="4" id="KW-1185">Reference proteome</keyword>
<gene>
    <name evidence="3" type="ORF">Mgra_00005103</name>
</gene>
<feature type="region of interest" description="Disordered" evidence="2">
    <location>
        <begin position="642"/>
        <end position="678"/>
    </location>
</feature>
<proteinExistence type="predicted"/>
<feature type="coiled-coil region" evidence="1">
    <location>
        <begin position="887"/>
        <end position="995"/>
    </location>
</feature>
<dbReference type="GO" id="GO:0034727">
    <property type="term" value="P:piecemeal microautophagy of the nucleus"/>
    <property type="evidence" value="ECO:0007669"/>
    <property type="project" value="TreeGrafter"/>
</dbReference>
<evidence type="ECO:0008006" key="5">
    <source>
        <dbReference type="Google" id="ProtNLM"/>
    </source>
</evidence>
<dbReference type="GO" id="GO:0000045">
    <property type="term" value="P:autophagosome assembly"/>
    <property type="evidence" value="ECO:0007669"/>
    <property type="project" value="InterPro"/>
</dbReference>
<dbReference type="GO" id="GO:0000422">
    <property type="term" value="P:autophagy of mitochondrion"/>
    <property type="evidence" value="ECO:0007669"/>
    <property type="project" value="TreeGrafter"/>
</dbReference>
<dbReference type="OrthoDB" id="447953at2759"/>
<dbReference type="GO" id="GO:0034517">
    <property type="term" value="P:ribophagy"/>
    <property type="evidence" value="ECO:0007669"/>
    <property type="project" value="TreeGrafter"/>
</dbReference>
<dbReference type="InterPro" id="IPR040040">
    <property type="entry name" value="ATG11"/>
</dbReference>
<dbReference type="GO" id="GO:0061709">
    <property type="term" value="P:reticulophagy"/>
    <property type="evidence" value="ECO:0007669"/>
    <property type="project" value="TreeGrafter"/>
</dbReference>
<comment type="caution">
    <text evidence="3">The sequence shown here is derived from an EMBL/GenBank/DDBJ whole genome shotgun (WGS) entry which is preliminary data.</text>
</comment>
<protein>
    <recommendedName>
        <fullName evidence="5">ATG11 domain-containing protein</fullName>
    </recommendedName>
</protein>
<dbReference type="Proteomes" id="UP000605970">
    <property type="component" value="Unassembled WGS sequence"/>
</dbReference>
<reference evidence="3" key="1">
    <citation type="journal article" date="2020" name="Ecol. Evol.">
        <title>Genome structure and content of the rice root-knot nematode (Meloidogyne graminicola).</title>
        <authorList>
            <person name="Phan N.T."/>
            <person name="Danchin E.G.J."/>
            <person name="Klopp C."/>
            <person name="Perfus-Barbeoch L."/>
            <person name="Kozlowski D.K."/>
            <person name="Koutsovoulos G.D."/>
            <person name="Lopez-Roques C."/>
            <person name="Bouchez O."/>
            <person name="Zahm M."/>
            <person name="Besnard G."/>
            <person name="Bellafiore S."/>
        </authorList>
    </citation>
    <scope>NUCLEOTIDE SEQUENCE</scope>
    <source>
        <strain evidence="3">VN-18</strain>
    </source>
</reference>
<dbReference type="Gene3D" id="3.10.20.90">
    <property type="entry name" value="Phosphatidylinositol 3-kinase Catalytic Subunit, Chain A, domain 1"/>
    <property type="match status" value="1"/>
</dbReference>
<evidence type="ECO:0000256" key="1">
    <source>
        <dbReference type="SAM" id="Coils"/>
    </source>
</evidence>
<sequence>MFHIFYVSQGSMLMLEPPALGSVLDLQKSIEKSTNIGIDNQLLFLSNGCSLVGSTLLSSITGTGTDTNPIFLVRRVSSTNTEIVKENLEGINELFRSLSSEMERLNGLTITSSSAITDCIEFAKKCTNIVETIIRFCSNLLSEHHYLHQGYKAVIANLDDSISRTQKYLQRSKRQAEKLEIIRKKGRVLLGEFDNVIEVLSKITIPSSLLSPPAQLTPSSPDSDNSIFTSSEEITLFDWLSSKDPAYSLNSLSQLMLDHLEKIDDVDLSEAALVFTKVQNTSTNPQYRELGGIDKRFAALRNKLQRMEGSLAKVRELVQPIIQGSTQNISIWQKQNLKKLNEPLQEIYDAASSFINSKDDVVKNISLRFSTWVRQAYERLDVANKKLVVFEEKYSGLRQRLDLVRQIKEAPNIYMMAVPEEFSVWIATHIDKCSAFIAEENRIRERFQNKLDKHFLCQLFPGMGDRIPQFTTTTTPKIDQSLPKISSKHLTELRKIFPHMKDLLIVGAPMVFQRLSVFDFSQSQNQQVMQSQIRREQSFYDRERISNFDFLDRNFSSTNWLNEETMEIISPSVAGCGRAFLTFARDGPGFASNTSLNSIGANILTESPPRGIYGQIQPNYGPQFALTYNNSSTKIVDNDERNENRESMSPLQPSAPIAIPSNADSRDDQQKEDSIGSNHFSTPEEFSNFCLINGQKNFIATVSNAKVTFPNYPLFRSSPKITRPLSLVKAQCINQPALVEEVQNDECISKADITLVCENKIKTKLANVQKQMKEIIEFMDLNDLRKVGNELKNNNNNIIPSISKEILKSIQILIEKSSLEAVEKYKIKMEKENNERLFEIETKMNAQINELKEKLESKTCFNLCFDNKINKQHVLENIKYRHKMKYKNNEQKIREETEENLADKEVQMIHLKEKVAKEKEDFEKIIAEKEGQITQLNEKINLITNEKEDSEKIIAEKEGQVTQLNEKINFVTKEKEDFEKIIKEQKETNSSHQNRYKMIESTTTLASEMLDNLTQTSALNLSFIDLKDAMNQTKFNTKLEYENSNLNRFLLRSCKSQTSIRENIMCCFVSLAEIVEGIGVGLTKICNNKQEEDISKKDRKWSFVLVENLNRYNLPFNTRFFSISVLPMPCDFSSLYSAIELK</sequence>
<keyword evidence="1" id="KW-0175">Coiled coil</keyword>